<dbReference type="Pfam" id="PF00248">
    <property type="entry name" value="Aldo_ket_red"/>
    <property type="match status" value="1"/>
</dbReference>
<dbReference type="PRINTS" id="PR00069">
    <property type="entry name" value="ALDKETRDTASE"/>
</dbReference>
<sequence>DSTMGNAPLVCLSNGYKMPRVGLGTWQSDVEGESDKALCTAIECGYRLFDTAPSYNNEELIGKAINKYLAIGNLKREEFFVTTKIWPTYLHPDRMMAHFEESLAKLNLGYVDLLLAHMPTCYEVDGVAHDPSVTVEMIWKGLEKIYDTGKVKAIGVSNWSVDQMKRAMAIAKTPIHVAQVECHIYLPQIELVNYCKEKNIVVTSYGSLGSPARKVEFLGKTPNFADAPDMFEEPAVVEIAKKYRRTPGQVRTTNLEYLQVLLRYLLDRGICIIPKSASSSRMKQNLDVVEFHLDDNDIEKLNNVPHRQRLFMQEHMAGHPEDSFASER</sequence>
<dbReference type="EMBL" id="BTRK01000006">
    <property type="protein sequence ID" value="GMR62733.1"/>
    <property type="molecule type" value="Genomic_DNA"/>
</dbReference>
<dbReference type="InterPro" id="IPR036812">
    <property type="entry name" value="NAD(P)_OxRdtase_dom_sf"/>
</dbReference>
<evidence type="ECO:0000256" key="2">
    <source>
        <dbReference type="PIRSR" id="PIRSR000097-2"/>
    </source>
</evidence>
<feature type="binding site" evidence="2">
    <location>
        <position position="117"/>
    </location>
    <ligand>
        <name>substrate</name>
    </ligand>
</feature>
<dbReference type="PANTHER" id="PTHR11732">
    <property type="entry name" value="ALDO/KETO REDUCTASE"/>
    <property type="match status" value="1"/>
</dbReference>
<feature type="non-terminal residue" evidence="5">
    <location>
        <position position="1"/>
    </location>
</feature>
<accession>A0AAN5DFM9</accession>
<dbReference type="AlphaFoldDB" id="A0AAN5DFM9"/>
<protein>
    <recommendedName>
        <fullName evidence="4">NADP-dependent oxidoreductase domain-containing protein</fullName>
    </recommendedName>
</protein>
<gene>
    <name evidence="5" type="ORF">PMAYCL1PPCAC_32928</name>
</gene>
<evidence type="ECO:0000256" key="1">
    <source>
        <dbReference type="PIRSR" id="PIRSR000097-1"/>
    </source>
</evidence>
<evidence type="ECO:0000313" key="6">
    <source>
        <dbReference type="Proteomes" id="UP001328107"/>
    </source>
</evidence>
<evidence type="ECO:0000256" key="3">
    <source>
        <dbReference type="PIRSR" id="PIRSR000097-3"/>
    </source>
</evidence>
<dbReference type="Proteomes" id="UP001328107">
    <property type="component" value="Unassembled WGS sequence"/>
</dbReference>
<dbReference type="Gene3D" id="3.20.20.100">
    <property type="entry name" value="NADP-dependent oxidoreductase domain"/>
    <property type="match status" value="1"/>
</dbReference>
<dbReference type="PROSITE" id="PS00798">
    <property type="entry name" value="ALDOKETO_REDUCTASE_1"/>
    <property type="match status" value="1"/>
</dbReference>
<organism evidence="5 6">
    <name type="scientific">Pristionchus mayeri</name>
    <dbReference type="NCBI Taxonomy" id="1317129"/>
    <lineage>
        <taxon>Eukaryota</taxon>
        <taxon>Metazoa</taxon>
        <taxon>Ecdysozoa</taxon>
        <taxon>Nematoda</taxon>
        <taxon>Chromadorea</taxon>
        <taxon>Rhabditida</taxon>
        <taxon>Rhabditina</taxon>
        <taxon>Diplogasteromorpha</taxon>
        <taxon>Diplogasteroidea</taxon>
        <taxon>Neodiplogasteridae</taxon>
        <taxon>Pristionchus</taxon>
    </lineage>
</organism>
<dbReference type="GO" id="GO:0016491">
    <property type="term" value="F:oxidoreductase activity"/>
    <property type="evidence" value="ECO:0007669"/>
    <property type="project" value="InterPro"/>
</dbReference>
<name>A0AAN5DFM9_9BILA</name>
<dbReference type="PROSITE" id="PS00063">
    <property type="entry name" value="ALDOKETO_REDUCTASE_3"/>
    <property type="match status" value="1"/>
</dbReference>
<keyword evidence="6" id="KW-1185">Reference proteome</keyword>
<reference evidence="6" key="1">
    <citation type="submission" date="2022-10" db="EMBL/GenBank/DDBJ databases">
        <title>Genome assembly of Pristionchus species.</title>
        <authorList>
            <person name="Yoshida K."/>
            <person name="Sommer R.J."/>
        </authorList>
    </citation>
    <scope>NUCLEOTIDE SEQUENCE [LARGE SCALE GENOMIC DNA]</scope>
    <source>
        <strain evidence="6">RS5460</strain>
    </source>
</reference>
<dbReference type="SUPFAM" id="SSF51430">
    <property type="entry name" value="NAD(P)-linked oxidoreductase"/>
    <property type="match status" value="1"/>
</dbReference>
<feature type="site" description="Lowers pKa of active site Tyr" evidence="3">
    <location>
        <position position="84"/>
    </location>
</feature>
<proteinExistence type="predicted"/>
<dbReference type="InterPro" id="IPR018170">
    <property type="entry name" value="Aldo/ket_reductase_CS"/>
</dbReference>
<evidence type="ECO:0000259" key="4">
    <source>
        <dbReference type="Pfam" id="PF00248"/>
    </source>
</evidence>
<evidence type="ECO:0000313" key="5">
    <source>
        <dbReference type="EMBL" id="GMR62733.1"/>
    </source>
</evidence>
<feature type="domain" description="NADP-dependent oxidoreductase" evidence="4">
    <location>
        <begin position="21"/>
        <end position="303"/>
    </location>
</feature>
<comment type="caution">
    <text evidence="5">The sequence shown here is derived from an EMBL/GenBank/DDBJ whole genome shotgun (WGS) entry which is preliminary data.</text>
</comment>
<dbReference type="PIRSF" id="PIRSF000097">
    <property type="entry name" value="AKR"/>
    <property type="match status" value="1"/>
</dbReference>
<dbReference type="InterPro" id="IPR023210">
    <property type="entry name" value="NADP_OxRdtase_dom"/>
</dbReference>
<dbReference type="FunFam" id="3.20.20.100:FF:000029">
    <property type="entry name" value="Aldo-keto reductase"/>
    <property type="match status" value="1"/>
</dbReference>
<dbReference type="InterPro" id="IPR020471">
    <property type="entry name" value="AKR"/>
</dbReference>
<feature type="active site" description="Proton donor" evidence="1">
    <location>
        <position position="55"/>
    </location>
</feature>